<organism evidence="2 3">
    <name type="scientific">Candidatus Onthenecus intestinigallinarum</name>
    <dbReference type="NCBI Taxonomy" id="2840875"/>
    <lineage>
        <taxon>Bacteria</taxon>
        <taxon>Bacillati</taxon>
        <taxon>Bacillota</taxon>
        <taxon>Clostridia</taxon>
        <taxon>Eubacteriales</taxon>
        <taxon>Candidatus Onthenecus</taxon>
    </lineage>
</organism>
<reference evidence="2" key="1">
    <citation type="submission" date="2020-10" db="EMBL/GenBank/DDBJ databases">
        <authorList>
            <person name="Gilroy R."/>
        </authorList>
    </citation>
    <scope>NUCLEOTIDE SEQUENCE</scope>
    <source>
        <strain evidence="2">ChiSxjej2B14-6234</strain>
    </source>
</reference>
<sequence>MKRKMGLLLALCCLLWACGGAAAAEEEFLYDAGREVAVYLDEMGRSYTTQESEQSDRFLIRYKPATSTTLEAVSVTAHVYEDFASVVGNNLVEPDTSDMLKLYQTLESVNDGVSFVRFLYDANAGVIYPRVDIPYVEDGDFGQMVERYLYLTALVVDQHYDELAALEK</sequence>
<dbReference type="Proteomes" id="UP000886887">
    <property type="component" value="Unassembled WGS sequence"/>
</dbReference>
<protein>
    <recommendedName>
        <fullName evidence="4">Lipoprotein</fullName>
    </recommendedName>
</protein>
<gene>
    <name evidence="2" type="ORF">IAB73_04925</name>
</gene>
<keyword evidence="1" id="KW-0732">Signal</keyword>
<evidence type="ECO:0000313" key="2">
    <source>
        <dbReference type="EMBL" id="HIQ71537.1"/>
    </source>
</evidence>
<accession>A0A9D0Z965</accession>
<feature type="signal peptide" evidence="1">
    <location>
        <begin position="1"/>
        <end position="23"/>
    </location>
</feature>
<dbReference type="EMBL" id="DVFJ01000013">
    <property type="protein sequence ID" value="HIQ71537.1"/>
    <property type="molecule type" value="Genomic_DNA"/>
</dbReference>
<evidence type="ECO:0000256" key="1">
    <source>
        <dbReference type="SAM" id="SignalP"/>
    </source>
</evidence>
<comment type="caution">
    <text evidence="2">The sequence shown here is derived from an EMBL/GenBank/DDBJ whole genome shotgun (WGS) entry which is preliminary data.</text>
</comment>
<evidence type="ECO:0000313" key="3">
    <source>
        <dbReference type="Proteomes" id="UP000886887"/>
    </source>
</evidence>
<reference evidence="2" key="2">
    <citation type="journal article" date="2021" name="PeerJ">
        <title>Extensive microbial diversity within the chicken gut microbiome revealed by metagenomics and culture.</title>
        <authorList>
            <person name="Gilroy R."/>
            <person name="Ravi A."/>
            <person name="Getino M."/>
            <person name="Pursley I."/>
            <person name="Horton D.L."/>
            <person name="Alikhan N.F."/>
            <person name="Baker D."/>
            <person name="Gharbi K."/>
            <person name="Hall N."/>
            <person name="Watson M."/>
            <person name="Adriaenssens E.M."/>
            <person name="Foster-Nyarko E."/>
            <person name="Jarju S."/>
            <person name="Secka A."/>
            <person name="Antonio M."/>
            <person name="Oren A."/>
            <person name="Chaudhuri R.R."/>
            <person name="La Ragione R."/>
            <person name="Hildebrand F."/>
            <person name="Pallen M.J."/>
        </authorList>
    </citation>
    <scope>NUCLEOTIDE SEQUENCE</scope>
    <source>
        <strain evidence="2">ChiSxjej2B14-6234</strain>
    </source>
</reference>
<proteinExistence type="predicted"/>
<evidence type="ECO:0008006" key="4">
    <source>
        <dbReference type="Google" id="ProtNLM"/>
    </source>
</evidence>
<dbReference type="AlphaFoldDB" id="A0A9D0Z965"/>
<feature type="chain" id="PRO_5039489426" description="Lipoprotein" evidence="1">
    <location>
        <begin position="24"/>
        <end position="168"/>
    </location>
</feature>
<name>A0A9D0Z965_9FIRM</name>